<dbReference type="InterPro" id="IPR044286">
    <property type="entry name" value="SINL_plant"/>
</dbReference>
<sequence length="94" mass="10245">MELFFSPSDKTALLDCPLCCLPLKPPVFKCRNTHAACSGCAASRSNKCASCVGGVYEHIHWLDPYVLGTKVRCPNKAYGCRSSVPYCMADDPQV</sequence>
<dbReference type="PANTHER" id="PTHR46632">
    <property type="entry name" value="E3 UBIQUITIN-PROTEIN LIGASE SINA-LIKE 4"/>
    <property type="match status" value="1"/>
</dbReference>
<reference evidence="1" key="1">
    <citation type="submission" date="2023-07" db="EMBL/GenBank/DDBJ databases">
        <title>A chromosome-level genome assembly of Lolium multiflorum.</title>
        <authorList>
            <person name="Chen Y."/>
            <person name="Copetti D."/>
            <person name="Kolliker R."/>
            <person name="Studer B."/>
        </authorList>
    </citation>
    <scope>NUCLEOTIDE SEQUENCE</scope>
    <source>
        <strain evidence="1">02402/16</strain>
        <tissue evidence="1">Leaf</tissue>
    </source>
</reference>
<evidence type="ECO:0000313" key="1">
    <source>
        <dbReference type="EMBL" id="KAK1679093.1"/>
    </source>
</evidence>
<dbReference type="PANTHER" id="PTHR46632:SF16">
    <property type="entry name" value="E3 UBIQUITIN-PROTEIN LIGASE SINA-LIKE 10"/>
    <property type="match status" value="1"/>
</dbReference>
<protein>
    <submittedName>
        <fullName evidence="1">Uncharacterized protein</fullName>
    </submittedName>
</protein>
<proteinExistence type="predicted"/>
<dbReference type="EMBL" id="JAUUTY010000002">
    <property type="protein sequence ID" value="KAK1679093.1"/>
    <property type="molecule type" value="Genomic_DNA"/>
</dbReference>
<evidence type="ECO:0000313" key="2">
    <source>
        <dbReference type="Proteomes" id="UP001231189"/>
    </source>
</evidence>
<organism evidence="1 2">
    <name type="scientific">Lolium multiflorum</name>
    <name type="common">Italian ryegrass</name>
    <name type="synonym">Lolium perenne subsp. multiflorum</name>
    <dbReference type="NCBI Taxonomy" id="4521"/>
    <lineage>
        <taxon>Eukaryota</taxon>
        <taxon>Viridiplantae</taxon>
        <taxon>Streptophyta</taxon>
        <taxon>Embryophyta</taxon>
        <taxon>Tracheophyta</taxon>
        <taxon>Spermatophyta</taxon>
        <taxon>Magnoliopsida</taxon>
        <taxon>Liliopsida</taxon>
        <taxon>Poales</taxon>
        <taxon>Poaceae</taxon>
        <taxon>BOP clade</taxon>
        <taxon>Pooideae</taxon>
        <taxon>Poodae</taxon>
        <taxon>Poeae</taxon>
        <taxon>Poeae Chloroplast Group 2 (Poeae type)</taxon>
        <taxon>Loliodinae</taxon>
        <taxon>Loliinae</taxon>
        <taxon>Lolium</taxon>
    </lineage>
</organism>
<name>A0AAD8TBX8_LOLMU</name>
<dbReference type="AlphaFoldDB" id="A0AAD8TBX8"/>
<dbReference type="Proteomes" id="UP001231189">
    <property type="component" value="Unassembled WGS sequence"/>
</dbReference>
<accession>A0AAD8TBX8</accession>
<gene>
    <name evidence="1" type="ORF">QYE76_039941</name>
</gene>
<comment type="caution">
    <text evidence="1">The sequence shown here is derived from an EMBL/GenBank/DDBJ whole genome shotgun (WGS) entry which is preliminary data.</text>
</comment>
<keyword evidence="2" id="KW-1185">Reference proteome</keyword>